<dbReference type="EMBL" id="CP003601">
    <property type="protein sequence ID" value="AFY96932.1"/>
    <property type="molecule type" value="Genomic_DNA"/>
</dbReference>
<accession>K9UPB5</accession>
<gene>
    <name evidence="2" type="ORF">Cha6605_6096</name>
</gene>
<keyword evidence="1" id="KW-0812">Transmembrane</keyword>
<name>K9UPB5_CHAP6</name>
<dbReference type="KEGG" id="cmp:Cha6605_6096"/>
<keyword evidence="1" id="KW-1133">Transmembrane helix</keyword>
<geneLocation type="plasmid" evidence="2 3">
    <name>pCHA6605.01</name>
</geneLocation>
<evidence type="ECO:0000313" key="3">
    <source>
        <dbReference type="Proteomes" id="UP000010366"/>
    </source>
</evidence>
<evidence type="ECO:0000313" key="2">
    <source>
        <dbReference type="EMBL" id="AFY96932.1"/>
    </source>
</evidence>
<evidence type="ECO:0000256" key="1">
    <source>
        <dbReference type="SAM" id="Phobius"/>
    </source>
</evidence>
<proteinExistence type="predicted"/>
<dbReference type="HOGENOM" id="CLU_2205328_0_0_3"/>
<keyword evidence="1" id="KW-0472">Membrane</keyword>
<dbReference type="Proteomes" id="UP000010366">
    <property type="component" value="Plasmid pCHA6605.01"/>
</dbReference>
<keyword evidence="3" id="KW-1185">Reference proteome</keyword>
<feature type="transmembrane region" description="Helical" evidence="1">
    <location>
        <begin position="6"/>
        <end position="26"/>
    </location>
</feature>
<organism evidence="2 3">
    <name type="scientific">Chamaesiphon minutus (strain ATCC 27169 / PCC 6605)</name>
    <dbReference type="NCBI Taxonomy" id="1173020"/>
    <lineage>
        <taxon>Bacteria</taxon>
        <taxon>Bacillati</taxon>
        <taxon>Cyanobacteriota</taxon>
        <taxon>Cyanophyceae</taxon>
        <taxon>Gomontiellales</taxon>
        <taxon>Chamaesiphonaceae</taxon>
        <taxon>Chamaesiphon</taxon>
    </lineage>
</organism>
<reference evidence="2 3" key="1">
    <citation type="submission" date="2012-05" db="EMBL/GenBank/DDBJ databases">
        <title>Noncontiguous Finished plasmid 1 of genome of Chamaesiphon sp. PCC 6605.</title>
        <authorList>
            <consortium name="US DOE Joint Genome Institute"/>
            <person name="Gugger M."/>
            <person name="Coursin T."/>
            <person name="Rippka R."/>
            <person name="Tandeau De Marsac N."/>
            <person name="Huntemann M."/>
            <person name="Wei C.-L."/>
            <person name="Han J."/>
            <person name="Detter J.C."/>
            <person name="Han C."/>
            <person name="Tapia R."/>
            <person name="Chen A."/>
            <person name="Kyrpides N."/>
            <person name="Mavromatis K."/>
            <person name="Markowitz V."/>
            <person name="Szeto E."/>
            <person name="Ivanova N."/>
            <person name="Pagani I."/>
            <person name="Pati A."/>
            <person name="Goodwin L."/>
            <person name="Nordberg H.P."/>
            <person name="Cantor M.N."/>
            <person name="Hua S.X."/>
            <person name="Woyke T."/>
            <person name="Kerfeld C.A."/>
        </authorList>
    </citation>
    <scope>NUCLEOTIDE SEQUENCE [LARGE SCALE GENOMIC DNA]</scope>
    <source>
        <strain evidence="3">ATCC 27169 / PCC 6605</strain>
        <plasmid evidence="3">Plasmid pCHA6605.01</plasmid>
    </source>
</reference>
<protein>
    <submittedName>
        <fullName evidence="2">Uncharacterized protein</fullName>
    </submittedName>
</protein>
<sequence length="107" mass="12484">MDVAFQSVMGLMVLSTIAALIYVCIYEQKQHSSSFKLPFNVPCPRCRYFSNNSYLKCTLHPTTALTEQAVDCRDYCPHRKEQRIEKESTASWRNLSWRSIVQNIFNK</sequence>
<keyword evidence="2" id="KW-0614">Plasmid</keyword>
<dbReference type="AlphaFoldDB" id="K9UPB5"/>